<dbReference type="Proteomes" id="UP000177798">
    <property type="component" value="Chromosome 3"/>
</dbReference>
<feature type="region of interest" description="Disordered" evidence="1">
    <location>
        <begin position="304"/>
        <end position="337"/>
    </location>
</feature>
<evidence type="ECO:0000256" key="1">
    <source>
        <dbReference type="SAM" id="MobiDB-lite"/>
    </source>
</evidence>
<dbReference type="AlphaFoldDB" id="A0A1D9PY75"/>
<name>A0A1D9PY75_SCLS1</name>
<keyword evidence="2" id="KW-1133">Transmembrane helix</keyword>
<dbReference type="RefSeq" id="XP_001598704.1">
    <property type="nucleotide sequence ID" value="XM_001598654.1"/>
</dbReference>
<feature type="region of interest" description="Disordered" evidence="1">
    <location>
        <begin position="223"/>
        <end position="281"/>
    </location>
</feature>
<keyword evidence="2" id="KW-0812">Transmembrane</keyword>
<feature type="transmembrane region" description="Helical" evidence="2">
    <location>
        <begin position="352"/>
        <end position="370"/>
    </location>
</feature>
<feature type="compositionally biased region" description="Polar residues" evidence="1">
    <location>
        <begin position="242"/>
        <end position="264"/>
    </location>
</feature>
<protein>
    <submittedName>
        <fullName evidence="3">Uncharacterized protein</fullName>
    </submittedName>
</protein>
<sequence length="514" mass="55169">MVFNKNSKSFHKSKKPTKLPKSAVADAHPHIKMHIPANDFPVVISNADTNTDATSLEISTIPARVKRNRKGKSKIPKSARLKRCRDETLIRISPIGIVGGVEEGLEGRGALVMDATGLDSDSDSVIEESKGGEVDSGHFASDDLDLDLDLDLPLSFQHQIPTVVATMSNPLSGEGKCLPTTYLSTSEPAAIKGIITPSISPKLPPTQMASPITSDTVPNSYNSYTSFMYTPPHGTPKPLAPQSDQNPKESSPSDPLPKTSQSTPLLPAHSHSIRTSQKSSVSTLPPGFYEYHTISETVIIPRASEHGETGSGSGSGSNSANISSSESSGGLTPTSSQSSLREKCKISCGMKPSLLCAYILFGFCLVWLMWMSFTTISRKETSNRGGVGFNVIGGHVLPYGARVPAVAPFKYARAVKEVVPTAEVISSNFGLNTQGDRIDEITTSQVDKVLNGHFDEVGKQQDLKIIWVLLTWFAFACAYVIAIMAFTVLISEAVSYVPGWTKKISTEELSGEKV</sequence>
<dbReference type="EMBL" id="CP017816">
    <property type="protein sequence ID" value="APA07668.1"/>
    <property type="molecule type" value="Genomic_DNA"/>
</dbReference>
<evidence type="ECO:0000256" key="2">
    <source>
        <dbReference type="SAM" id="Phobius"/>
    </source>
</evidence>
<evidence type="ECO:0000313" key="3">
    <source>
        <dbReference type="EMBL" id="APA07668.1"/>
    </source>
</evidence>
<feature type="compositionally biased region" description="Low complexity" evidence="1">
    <location>
        <begin position="316"/>
        <end position="336"/>
    </location>
</feature>
<proteinExistence type="predicted"/>
<dbReference type="KEGG" id="ssl:SS1G_00793"/>
<organism evidence="3 4">
    <name type="scientific">Sclerotinia sclerotiorum (strain ATCC 18683 / 1980 / Ss-1)</name>
    <name type="common">White mold</name>
    <name type="synonym">Whetzelinia sclerotiorum</name>
    <dbReference type="NCBI Taxonomy" id="665079"/>
    <lineage>
        <taxon>Eukaryota</taxon>
        <taxon>Fungi</taxon>
        <taxon>Dikarya</taxon>
        <taxon>Ascomycota</taxon>
        <taxon>Pezizomycotina</taxon>
        <taxon>Leotiomycetes</taxon>
        <taxon>Helotiales</taxon>
        <taxon>Sclerotiniaceae</taxon>
        <taxon>Sclerotinia</taxon>
    </lineage>
</organism>
<reference evidence="4" key="1">
    <citation type="journal article" date="2017" name="Genome Biol. Evol.">
        <title>The complete genome sequence of the phytopathogenic fungus Sclerotinia sclerotiorum reveals insights into the genome architecture of broad host range pathogens.</title>
        <authorList>
            <person name="Derbyshire M."/>
            <person name="Denton-Giles M."/>
            <person name="Hegedus D."/>
            <person name="Seifbarghy S."/>
            <person name="Rollins J."/>
            <person name="van Kan J."/>
            <person name="Seidl M.F."/>
            <person name="Faino L."/>
            <person name="Mbengue M."/>
            <person name="Navaud O."/>
            <person name="Raffaele S."/>
            <person name="Hammond-Kosack K."/>
            <person name="Heard S."/>
            <person name="Oliver R."/>
        </authorList>
    </citation>
    <scope>NUCLEOTIDE SEQUENCE [LARGE SCALE GENOMIC DNA]</scope>
    <source>
        <strain evidence="4">ATCC 18683 / 1980 / Ss-1</strain>
    </source>
</reference>
<dbReference type="OMA" id="MHIPAND"/>
<feature type="transmembrane region" description="Helical" evidence="2">
    <location>
        <begin position="465"/>
        <end position="490"/>
    </location>
</feature>
<accession>A0A1D9PY75</accession>
<feature type="region of interest" description="Disordered" evidence="1">
    <location>
        <begin position="1"/>
        <end position="22"/>
    </location>
</feature>
<dbReference type="OrthoDB" id="3554308at2759"/>
<feature type="compositionally biased region" description="Basic residues" evidence="1">
    <location>
        <begin position="8"/>
        <end position="18"/>
    </location>
</feature>
<gene>
    <name evidence="3" type="ORF">sscle_03g024380</name>
</gene>
<keyword evidence="2" id="KW-0472">Membrane</keyword>
<dbReference type="VEuPathDB" id="FungiDB:sscle_03g024380"/>
<evidence type="ECO:0000313" key="4">
    <source>
        <dbReference type="Proteomes" id="UP000177798"/>
    </source>
</evidence>